<protein>
    <recommendedName>
        <fullName evidence="5">hydroxyacylglutathione hydrolase</fullName>
        <ecNumber evidence="5">3.1.2.6</ecNumber>
    </recommendedName>
    <alternativeName>
        <fullName evidence="9">Glyoxalase II</fullName>
    </alternativeName>
</protein>
<keyword evidence="12" id="KW-1185">Reference proteome</keyword>
<dbReference type="STRING" id="4829.A0A168NLZ0"/>
<dbReference type="Gene3D" id="3.60.15.10">
    <property type="entry name" value="Ribonuclease Z/Hydroxyacylglutathione hydrolase-like"/>
    <property type="match status" value="1"/>
</dbReference>
<proteinExistence type="inferred from homology"/>
<dbReference type="EC" id="3.1.2.6" evidence="5"/>
<dbReference type="InterPro" id="IPR032282">
    <property type="entry name" value="HAGH_C"/>
</dbReference>
<reference evidence="11" key="1">
    <citation type="submission" date="2016-04" db="EMBL/GenBank/DDBJ databases">
        <authorList>
            <person name="Evans L.H."/>
            <person name="Alamgir A."/>
            <person name="Owens N."/>
            <person name="Weber N.D."/>
            <person name="Virtaneva K."/>
            <person name="Barbian K."/>
            <person name="Babar A."/>
            <person name="Rosenke K."/>
        </authorList>
    </citation>
    <scope>NUCLEOTIDE SEQUENCE [LARGE SCALE GENOMIC DNA]</scope>
    <source>
        <strain evidence="11">CBS 101.48</strain>
    </source>
</reference>
<evidence type="ECO:0000256" key="5">
    <source>
        <dbReference type="ARBA" id="ARBA00011917"/>
    </source>
</evidence>
<dbReference type="SUPFAM" id="SSF56281">
    <property type="entry name" value="Metallo-hydrolase/oxidoreductase"/>
    <property type="match status" value="1"/>
</dbReference>
<dbReference type="Pfam" id="PF16123">
    <property type="entry name" value="HAGH_C"/>
    <property type="match status" value="1"/>
</dbReference>
<evidence type="ECO:0000256" key="4">
    <source>
        <dbReference type="ARBA" id="ARBA00006759"/>
    </source>
</evidence>
<evidence type="ECO:0000256" key="7">
    <source>
        <dbReference type="ARBA" id="ARBA00022801"/>
    </source>
</evidence>
<dbReference type="InterPro" id="IPR017782">
    <property type="entry name" value="Hydroxyacylglutathione_Hdrlase"/>
</dbReference>
<dbReference type="InterPro" id="IPR035680">
    <property type="entry name" value="Clx_II_MBL"/>
</dbReference>
<evidence type="ECO:0000313" key="11">
    <source>
        <dbReference type="EMBL" id="SAM00807.1"/>
    </source>
</evidence>
<dbReference type="UniPathway" id="UPA00619">
    <property type="reaction ID" value="UER00676"/>
</dbReference>
<keyword evidence="6" id="KW-0479">Metal-binding</keyword>
<dbReference type="SMART" id="SM00849">
    <property type="entry name" value="Lactamase_B"/>
    <property type="match status" value="1"/>
</dbReference>
<dbReference type="InterPro" id="IPR001279">
    <property type="entry name" value="Metallo-B-lactamas"/>
</dbReference>
<dbReference type="OrthoDB" id="515692at2759"/>
<dbReference type="GO" id="GO:0046872">
    <property type="term" value="F:metal ion binding"/>
    <property type="evidence" value="ECO:0007669"/>
    <property type="project" value="UniProtKB-KW"/>
</dbReference>
<evidence type="ECO:0000256" key="9">
    <source>
        <dbReference type="ARBA" id="ARBA00031044"/>
    </source>
</evidence>
<dbReference type="InParanoid" id="A0A168NLZ0"/>
<evidence type="ECO:0000256" key="3">
    <source>
        <dbReference type="ARBA" id="ARBA00004963"/>
    </source>
</evidence>
<dbReference type="InterPro" id="IPR036866">
    <property type="entry name" value="RibonucZ/Hydroxyglut_hydro"/>
</dbReference>
<dbReference type="GO" id="GO:0019243">
    <property type="term" value="P:methylglyoxal catabolic process to D-lactate via S-lactoyl-glutathione"/>
    <property type="evidence" value="ECO:0007669"/>
    <property type="project" value="InterPro"/>
</dbReference>
<organism evidence="11">
    <name type="scientific">Absidia glauca</name>
    <name type="common">Pin mould</name>
    <dbReference type="NCBI Taxonomy" id="4829"/>
    <lineage>
        <taxon>Eukaryota</taxon>
        <taxon>Fungi</taxon>
        <taxon>Fungi incertae sedis</taxon>
        <taxon>Mucoromycota</taxon>
        <taxon>Mucoromycotina</taxon>
        <taxon>Mucoromycetes</taxon>
        <taxon>Mucorales</taxon>
        <taxon>Cunninghamellaceae</taxon>
        <taxon>Absidia</taxon>
    </lineage>
</organism>
<dbReference type="Proteomes" id="UP000078561">
    <property type="component" value="Unassembled WGS sequence"/>
</dbReference>
<dbReference type="AlphaFoldDB" id="A0A168NLZ0"/>
<gene>
    <name evidence="11" type="primary">ABSGL_06529.1 scaffold 8356</name>
</gene>
<dbReference type="PANTHER" id="PTHR11935:SF94">
    <property type="entry name" value="TENZING NORGAY, ISOFORM C"/>
    <property type="match status" value="1"/>
</dbReference>
<feature type="domain" description="Metallo-beta-lactamase" evidence="10">
    <location>
        <begin position="12"/>
        <end position="166"/>
    </location>
</feature>
<evidence type="ECO:0000256" key="2">
    <source>
        <dbReference type="ARBA" id="ARBA00001947"/>
    </source>
</evidence>
<evidence type="ECO:0000256" key="8">
    <source>
        <dbReference type="ARBA" id="ARBA00022833"/>
    </source>
</evidence>
<dbReference type="EMBL" id="LT553414">
    <property type="protein sequence ID" value="SAM00807.1"/>
    <property type="molecule type" value="Genomic_DNA"/>
</dbReference>
<keyword evidence="8" id="KW-0862">Zinc</keyword>
<dbReference type="Pfam" id="PF00753">
    <property type="entry name" value="Lactamase_B"/>
    <property type="match status" value="1"/>
</dbReference>
<name>A0A168NLZ0_ABSGL</name>
<evidence type="ECO:0000259" key="10">
    <source>
        <dbReference type="SMART" id="SM00849"/>
    </source>
</evidence>
<dbReference type="PANTHER" id="PTHR11935">
    <property type="entry name" value="BETA LACTAMASE DOMAIN"/>
    <property type="match status" value="1"/>
</dbReference>
<dbReference type="GO" id="GO:0004416">
    <property type="term" value="F:hydroxyacylglutathione hydrolase activity"/>
    <property type="evidence" value="ECO:0007669"/>
    <property type="project" value="UniProtKB-EC"/>
</dbReference>
<keyword evidence="7" id="KW-0378">Hydrolase</keyword>
<sequence length="251" mass="27862">MIQKTVCHTVDLIPSLYYIAAVVDPVEPDNVLRVLEEHADYKLTTVLTTHHHWDHAGGNDKLLKKQPGLTVYGGSDQVQAVTHVITTEDTTLSFGSLTIQPYLTRGHTMEHICYYIQDGDNKVVFTGDCLFSSGCGRFFEGTPTDMDGALTKLKTLPGSTKVYFGHEYTVANCRFALTVEPQNADLQQKLAWAHRVGCTTPSSIENENLTNPFLRVHEPTVRQAVVQRGETASALTDIEVLGRVRQMKDNS</sequence>
<evidence type="ECO:0000256" key="1">
    <source>
        <dbReference type="ARBA" id="ARBA00001623"/>
    </source>
</evidence>
<comment type="catalytic activity">
    <reaction evidence="1">
        <text>an S-(2-hydroxyacyl)glutathione + H2O = a 2-hydroxy carboxylate + glutathione + H(+)</text>
        <dbReference type="Rhea" id="RHEA:21864"/>
        <dbReference type="ChEBI" id="CHEBI:15377"/>
        <dbReference type="ChEBI" id="CHEBI:15378"/>
        <dbReference type="ChEBI" id="CHEBI:57925"/>
        <dbReference type="ChEBI" id="CHEBI:58896"/>
        <dbReference type="ChEBI" id="CHEBI:71261"/>
        <dbReference type="EC" id="3.1.2.6"/>
    </reaction>
</comment>
<comment type="cofactor">
    <cofactor evidence="2">
        <name>Zn(2+)</name>
        <dbReference type="ChEBI" id="CHEBI:29105"/>
    </cofactor>
</comment>
<dbReference type="HAMAP" id="MF_01374">
    <property type="entry name" value="Glyoxalase_2"/>
    <property type="match status" value="1"/>
</dbReference>
<evidence type="ECO:0000256" key="6">
    <source>
        <dbReference type="ARBA" id="ARBA00022723"/>
    </source>
</evidence>
<evidence type="ECO:0000313" key="12">
    <source>
        <dbReference type="Proteomes" id="UP000078561"/>
    </source>
</evidence>
<accession>A0A168NLZ0</accession>
<dbReference type="OMA" id="YATHEVG"/>
<comment type="pathway">
    <text evidence="3">Secondary metabolite metabolism; methylglyoxal degradation; (R)-lactate from methylglyoxal: step 2/2.</text>
</comment>
<dbReference type="CDD" id="cd07723">
    <property type="entry name" value="hydroxyacylglutathione_hydrolase_MBL-fold"/>
    <property type="match status" value="1"/>
</dbReference>
<dbReference type="NCBIfam" id="TIGR03413">
    <property type="entry name" value="GSH_gloB"/>
    <property type="match status" value="1"/>
</dbReference>
<comment type="similarity">
    <text evidence="4">Belongs to the metallo-beta-lactamase superfamily. Glyoxalase II family.</text>
</comment>